<proteinExistence type="predicted"/>
<dbReference type="GO" id="GO:0006513">
    <property type="term" value="P:protein monoubiquitination"/>
    <property type="evidence" value="ECO:0007669"/>
    <property type="project" value="TreeGrafter"/>
</dbReference>
<evidence type="ECO:0000256" key="4">
    <source>
        <dbReference type="ARBA" id="ARBA00022723"/>
    </source>
</evidence>
<dbReference type="EMBL" id="KZ508016">
    <property type="protein sequence ID" value="PKU35833.1"/>
    <property type="molecule type" value="Genomic_DNA"/>
</dbReference>
<evidence type="ECO:0000256" key="7">
    <source>
        <dbReference type="ARBA" id="ARBA00023015"/>
    </source>
</evidence>
<comment type="catalytic activity">
    <reaction evidence="1">
        <text>S-ubiquitinyl-[E2 ubiquitin-conjugating enzyme]-L-cysteine + [acceptor protein]-L-lysine = [E2 ubiquitin-conjugating enzyme]-L-cysteine + N(6)-ubiquitinyl-[acceptor protein]-L-lysine.</text>
        <dbReference type="EC" id="2.3.2.27"/>
    </reaction>
</comment>
<keyword evidence="12" id="KW-1185">Reference proteome</keyword>
<dbReference type="Gene3D" id="3.30.40.10">
    <property type="entry name" value="Zinc/RING finger domain, C3HC4 (zinc finger)"/>
    <property type="match status" value="1"/>
</dbReference>
<gene>
    <name evidence="11" type="ORF">llap_13860</name>
</gene>
<keyword evidence="6" id="KW-0862">Zinc</keyword>
<reference evidence="12" key="2">
    <citation type="submission" date="2017-12" db="EMBL/GenBank/DDBJ databases">
        <title>Genome sequence of the Bar-tailed Godwit (Limosa lapponica baueri).</title>
        <authorList>
            <person name="Lima N.C.B."/>
            <person name="Parody-Merino A.M."/>
            <person name="Battley P.F."/>
            <person name="Fidler A.E."/>
            <person name="Prosdocimi F."/>
        </authorList>
    </citation>
    <scope>NUCLEOTIDE SEQUENCE [LARGE SCALE GENOMIC DNA]</scope>
</reference>
<reference evidence="12" key="1">
    <citation type="submission" date="2017-11" db="EMBL/GenBank/DDBJ databases">
        <authorList>
            <person name="Lima N.C."/>
            <person name="Parody-Merino A.M."/>
            <person name="Battley P.F."/>
            <person name="Fidler A.E."/>
            <person name="Prosdocimi F."/>
        </authorList>
    </citation>
    <scope>NUCLEOTIDE SEQUENCE [LARGE SCALE GENOMIC DNA]</scope>
</reference>
<evidence type="ECO:0000256" key="8">
    <source>
        <dbReference type="ARBA" id="ARBA00023163"/>
    </source>
</evidence>
<dbReference type="Proteomes" id="UP000233556">
    <property type="component" value="Unassembled WGS sequence"/>
</dbReference>
<keyword evidence="7" id="KW-0805">Transcription regulation</keyword>
<evidence type="ECO:0000313" key="11">
    <source>
        <dbReference type="EMBL" id="PKU35833.1"/>
    </source>
</evidence>
<dbReference type="InterPro" id="IPR017907">
    <property type="entry name" value="Znf_RING_CS"/>
</dbReference>
<dbReference type="PANTHER" id="PTHR46077">
    <property type="entry name" value="E3 UBIQUITIN-PROTEIN LIGASE TOPORS"/>
    <property type="match status" value="1"/>
</dbReference>
<organism evidence="11 12">
    <name type="scientific">Limosa lapponica baueri</name>
    <dbReference type="NCBI Taxonomy" id="1758121"/>
    <lineage>
        <taxon>Eukaryota</taxon>
        <taxon>Metazoa</taxon>
        <taxon>Chordata</taxon>
        <taxon>Craniata</taxon>
        <taxon>Vertebrata</taxon>
        <taxon>Euteleostomi</taxon>
        <taxon>Archelosauria</taxon>
        <taxon>Archosauria</taxon>
        <taxon>Dinosauria</taxon>
        <taxon>Saurischia</taxon>
        <taxon>Theropoda</taxon>
        <taxon>Coelurosauria</taxon>
        <taxon>Aves</taxon>
        <taxon>Neognathae</taxon>
        <taxon>Neoaves</taxon>
        <taxon>Charadriiformes</taxon>
        <taxon>Scolopacidae</taxon>
        <taxon>Limosa</taxon>
    </lineage>
</organism>
<evidence type="ECO:0000259" key="10">
    <source>
        <dbReference type="PROSITE" id="PS50089"/>
    </source>
</evidence>
<dbReference type="SMART" id="SM00184">
    <property type="entry name" value="RING"/>
    <property type="match status" value="1"/>
</dbReference>
<dbReference type="PROSITE" id="PS50089">
    <property type="entry name" value="ZF_RING_2"/>
    <property type="match status" value="1"/>
</dbReference>
<feature type="domain" description="RING-type" evidence="10">
    <location>
        <begin position="9"/>
        <end position="48"/>
    </location>
</feature>
<name>A0A2I0TQ30_LIMLA</name>
<protein>
    <recommendedName>
        <fullName evidence="2">RING-type E3 ubiquitin transferase</fullName>
        <ecNumber evidence="2">2.3.2.27</ecNumber>
    </recommendedName>
</protein>
<keyword evidence="5 9" id="KW-0863">Zinc-finger</keyword>
<dbReference type="InterPro" id="IPR001841">
    <property type="entry name" value="Znf_RING"/>
</dbReference>
<keyword evidence="8" id="KW-0804">Transcription</keyword>
<evidence type="ECO:0000256" key="6">
    <source>
        <dbReference type="ARBA" id="ARBA00022833"/>
    </source>
</evidence>
<evidence type="ECO:0000313" key="12">
    <source>
        <dbReference type="Proteomes" id="UP000233556"/>
    </source>
</evidence>
<dbReference type="GO" id="GO:0000209">
    <property type="term" value="P:protein polyubiquitination"/>
    <property type="evidence" value="ECO:0007669"/>
    <property type="project" value="TreeGrafter"/>
</dbReference>
<dbReference type="EC" id="2.3.2.27" evidence="2"/>
<evidence type="ECO:0000256" key="1">
    <source>
        <dbReference type="ARBA" id="ARBA00000900"/>
    </source>
</evidence>
<keyword evidence="3" id="KW-0808">Transferase</keyword>
<dbReference type="PANTHER" id="PTHR46077:SF1">
    <property type="entry name" value="TOP1 BINDING ARGININE_SERINE RICH PROTEIN, E3 UBIQUITIN LIGASE"/>
    <property type="match status" value="1"/>
</dbReference>
<keyword evidence="4" id="KW-0479">Metal-binding</keyword>
<dbReference type="Pfam" id="PF13923">
    <property type="entry name" value="zf-C3HC4_2"/>
    <property type="match status" value="1"/>
</dbReference>
<evidence type="ECO:0000256" key="9">
    <source>
        <dbReference type="PROSITE-ProRule" id="PRU00175"/>
    </source>
</evidence>
<accession>A0A2I0TQ30</accession>
<dbReference type="AlphaFoldDB" id="A0A2I0TQ30"/>
<dbReference type="PROSITE" id="PS00518">
    <property type="entry name" value="ZF_RING_1"/>
    <property type="match status" value="1"/>
</dbReference>
<dbReference type="GO" id="GO:0061630">
    <property type="term" value="F:ubiquitin protein ligase activity"/>
    <property type="evidence" value="ECO:0007669"/>
    <property type="project" value="UniProtKB-EC"/>
</dbReference>
<evidence type="ECO:0000256" key="2">
    <source>
        <dbReference type="ARBA" id="ARBA00012483"/>
    </source>
</evidence>
<dbReference type="GO" id="GO:0008270">
    <property type="term" value="F:zinc ion binding"/>
    <property type="evidence" value="ECO:0007669"/>
    <property type="project" value="UniProtKB-KW"/>
</dbReference>
<dbReference type="SUPFAM" id="SSF57850">
    <property type="entry name" value="RING/U-box"/>
    <property type="match status" value="1"/>
</dbReference>
<sequence>MATELDNCCPIYLDSWEDTSYMLPCLHQFCYPCILRWPESKPECPLCKRMILSIVPLFWAEDDFEEHIITPPAALPAARQEKLLAIQLPTAPITLQNTTAACGAIVRGSSAWPPTQHPGIPFPGQPSSPPVPCDLGVSGAGADLLGLAFTRSRSGGPHQLCLASLWAG</sequence>
<evidence type="ECO:0000256" key="5">
    <source>
        <dbReference type="ARBA" id="ARBA00022771"/>
    </source>
</evidence>
<evidence type="ECO:0000256" key="3">
    <source>
        <dbReference type="ARBA" id="ARBA00022679"/>
    </source>
</evidence>
<dbReference type="InterPro" id="IPR013083">
    <property type="entry name" value="Znf_RING/FYVE/PHD"/>
</dbReference>
<dbReference type="OrthoDB" id="21204at2759"/>